<protein>
    <submittedName>
        <fullName evidence="1">DUF29 domain-containing protein</fullName>
    </submittedName>
</protein>
<dbReference type="RefSeq" id="WP_190401799.1">
    <property type="nucleotide sequence ID" value="NZ_JACJQB010000002.1"/>
</dbReference>
<comment type="caution">
    <text evidence="1">The sequence shown here is derived from an EMBL/GenBank/DDBJ whole genome shotgun (WGS) entry which is preliminary data.</text>
</comment>
<dbReference type="EMBL" id="JACJQB010000002">
    <property type="protein sequence ID" value="MBD2186908.1"/>
    <property type="molecule type" value="Genomic_DNA"/>
</dbReference>
<dbReference type="Proteomes" id="UP000642094">
    <property type="component" value="Unassembled WGS sequence"/>
</dbReference>
<accession>A0ABR7ZSF5</accession>
<reference evidence="1 2" key="1">
    <citation type="journal article" date="2020" name="ISME J.">
        <title>Comparative genomics reveals insights into cyanobacterial evolution and habitat adaptation.</title>
        <authorList>
            <person name="Chen M.Y."/>
            <person name="Teng W.K."/>
            <person name="Zhao L."/>
            <person name="Hu C.X."/>
            <person name="Zhou Y.K."/>
            <person name="Han B.P."/>
            <person name="Song L.R."/>
            <person name="Shu W.S."/>
        </authorList>
    </citation>
    <scope>NUCLEOTIDE SEQUENCE [LARGE SCALE GENOMIC DNA]</scope>
    <source>
        <strain evidence="1 2">FACHB-723</strain>
    </source>
</reference>
<organism evidence="1 2">
    <name type="scientific">Pseudanabaena mucicola FACHB-723</name>
    <dbReference type="NCBI Taxonomy" id="2692860"/>
    <lineage>
        <taxon>Bacteria</taxon>
        <taxon>Bacillati</taxon>
        <taxon>Cyanobacteriota</taxon>
        <taxon>Cyanophyceae</taxon>
        <taxon>Pseudanabaenales</taxon>
        <taxon>Pseudanabaenaceae</taxon>
        <taxon>Pseudanabaena</taxon>
    </lineage>
</organism>
<keyword evidence="2" id="KW-1185">Reference proteome</keyword>
<name>A0ABR7ZSF5_9CYAN</name>
<dbReference type="Gene3D" id="1.20.1220.20">
    <property type="entry name" value="Uncharcterised protein PF01724"/>
    <property type="match status" value="1"/>
</dbReference>
<evidence type="ECO:0000313" key="1">
    <source>
        <dbReference type="EMBL" id="MBD2186908.1"/>
    </source>
</evidence>
<evidence type="ECO:0000313" key="2">
    <source>
        <dbReference type="Proteomes" id="UP000642094"/>
    </source>
</evidence>
<dbReference type="InterPro" id="IPR002636">
    <property type="entry name" value="DUF29"/>
</dbReference>
<dbReference type="Pfam" id="PF01724">
    <property type="entry name" value="DUF29"/>
    <property type="match status" value="1"/>
</dbReference>
<sequence length="151" mass="18214">MTQTIAKQSLYESDYLLWIQETIANLKSKNFECLDIDNLIEEIEDLGRSQRKELESRLKTLLEHLLKRIYVNMPDCFNGWENTIREQRSQIEVLLNNYPSLKSYWDEHLSSAWRIALKYARKEYQSHGFNFPDTWQFENDIDSILNIDFWL</sequence>
<proteinExistence type="predicted"/>
<dbReference type="PANTHER" id="PTHR34235">
    <property type="entry name" value="SLR1203 PROTEIN-RELATED"/>
    <property type="match status" value="1"/>
</dbReference>
<gene>
    <name evidence="1" type="ORF">H6F41_01965</name>
</gene>